<dbReference type="Proteomes" id="UP000502665">
    <property type="component" value="Chromosome"/>
</dbReference>
<dbReference type="Gene3D" id="3.60.40.10">
    <property type="entry name" value="PPM-type phosphatase domain"/>
    <property type="match status" value="1"/>
</dbReference>
<dbReference type="EMBL" id="CP049838">
    <property type="protein sequence ID" value="QJT04671.1"/>
    <property type="molecule type" value="Genomic_DNA"/>
</dbReference>
<keyword evidence="2" id="KW-1185">Reference proteome</keyword>
<sequence length="286" mass="31431">MTAPPSCVYVTHLVAPKYGSTEAECEDAVVVLPHHSHDYMLREPLAAGVCDGATESALAKDWARLLSRAAAEYAMERPDLLSGGTAFEEFASSAVAQWDPWLVQYTQARIAEGRPLKWYEHTKLAEGAYATLLTVRVDPDPGPGSSPDSDASEPAWRWRAAALGDSCLFHLHDDRLVQAFPVGTADEFGTAPDLFGSRNHDVALLACRTRFTEGRCRPGDRLLLMTDALAAWFLSAPDQDTAVRQLLEFSGPDDLGGFVDWLNGLRDRKELRNDDVAVVRIDFEGR</sequence>
<evidence type="ECO:0000313" key="2">
    <source>
        <dbReference type="Proteomes" id="UP000502665"/>
    </source>
</evidence>
<reference evidence="1" key="1">
    <citation type="submission" date="2020-03" db="EMBL/GenBank/DDBJ databases">
        <title>Molecular networking-based the target discovery of potent antiproliferative macrolactams: 5/6/7/16 polycyclic ansamycins and glycosylated trienomycin from Streptomyces cacaoi subsp. asoensis.</title>
        <authorList>
            <person name="Liu L.-L."/>
        </authorList>
    </citation>
    <scope>NUCLEOTIDE SEQUENCE [LARGE SCALE GENOMIC DNA]</scope>
    <source>
        <strain evidence="1">H2S5</strain>
    </source>
</reference>
<gene>
    <name evidence="1" type="ORF">G9272_33850</name>
</gene>
<evidence type="ECO:0000313" key="1">
    <source>
        <dbReference type="EMBL" id="QJT04671.1"/>
    </source>
</evidence>
<name>A0A6M4WYM6_9ACTN</name>
<dbReference type="AlphaFoldDB" id="A0A6M4WYM6"/>
<protein>
    <recommendedName>
        <fullName evidence="3">PPM-type phosphatase domain-containing protein</fullName>
    </recommendedName>
</protein>
<accession>A0A6M4WYM6</accession>
<dbReference type="InterPro" id="IPR036457">
    <property type="entry name" value="PPM-type-like_dom_sf"/>
</dbReference>
<proteinExistence type="predicted"/>
<dbReference type="SUPFAM" id="SSF81606">
    <property type="entry name" value="PP2C-like"/>
    <property type="match status" value="1"/>
</dbReference>
<organism evidence="1 2">
    <name type="scientific">Streptomyces asoensis</name>
    <dbReference type="NCBI Taxonomy" id="249586"/>
    <lineage>
        <taxon>Bacteria</taxon>
        <taxon>Bacillati</taxon>
        <taxon>Actinomycetota</taxon>
        <taxon>Actinomycetes</taxon>
        <taxon>Kitasatosporales</taxon>
        <taxon>Streptomycetaceae</taxon>
        <taxon>Streptomyces</taxon>
    </lineage>
</organism>
<evidence type="ECO:0008006" key="3">
    <source>
        <dbReference type="Google" id="ProtNLM"/>
    </source>
</evidence>